<evidence type="ECO:0000313" key="1">
    <source>
        <dbReference type="EMBL" id="KAB0632950.1"/>
    </source>
</evidence>
<sequence>LRASRATRYDVIAQVMGAAQAAGLTRIGFVTDVPPAGAATPAAAGAKP</sequence>
<dbReference type="RefSeq" id="WP_428839522.1">
    <property type="nucleotide sequence ID" value="NZ_VZOJ01000121.1"/>
</dbReference>
<protein>
    <submittedName>
        <fullName evidence="1">Biopolymer transporter ExbD</fullName>
    </submittedName>
</protein>
<comment type="caution">
    <text evidence="1">The sequence shown here is derived from an EMBL/GenBank/DDBJ whole genome shotgun (WGS) entry which is preliminary data.</text>
</comment>
<name>A0A6H9SJN8_9BURK</name>
<gene>
    <name evidence="1" type="ORF">F7R21_28690</name>
</gene>
<keyword evidence="2" id="KW-1185">Reference proteome</keyword>
<reference evidence="1 2" key="1">
    <citation type="submission" date="2019-09" db="EMBL/GenBank/DDBJ databases">
        <title>Draft genome sequences of 48 bacterial type strains from the CCUG.</title>
        <authorList>
            <person name="Tunovic T."/>
            <person name="Pineiro-Iglesias B."/>
            <person name="Unosson C."/>
            <person name="Inganas E."/>
            <person name="Ohlen M."/>
            <person name="Cardew S."/>
            <person name="Jensie-Markopoulos S."/>
            <person name="Salva-Serra F."/>
            <person name="Jaen-Luchoro D."/>
            <person name="Karlsson R."/>
            <person name="Svensson-Stadler L."/>
            <person name="Chun J."/>
            <person name="Moore E."/>
        </authorList>
    </citation>
    <scope>NUCLEOTIDE SEQUENCE [LARGE SCALE GENOMIC DNA]</scope>
    <source>
        <strain evidence="1 2">CCUG 54555</strain>
    </source>
</reference>
<organism evidence="1 2">
    <name type="scientific">Burkholderia latens</name>
    <dbReference type="NCBI Taxonomy" id="488446"/>
    <lineage>
        <taxon>Bacteria</taxon>
        <taxon>Pseudomonadati</taxon>
        <taxon>Pseudomonadota</taxon>
        <taxon>Betaproteobacteria</taxon>
        <taxon>Burkholderiales</taxon>
        <taxon>Burkholderiaceae</taxon>
        <taxon>Burkholderia</taxon>
        <taxon>Burkholderia cepacia complex</taxon>
    </lineage>
</organism>
<dbReference type="EMBL" id="VZOJ01000121">
    <property type="protein sequence ID" value="KAB0632950.1"/>
    <property type="molecule type" value="Genomic_DNA"/>
</dbReference>
<dbReference type="AlphaFoldDB" id="A0A6H9SJN8"/>
<accession>A0A6H9SJN8</accession>
<proteinExistence type="predicted"/>
<dbReference type="Proteomes" id="UP000430232">
    <property type="component" value="Unassembled WGS sequence"/>
</dbReference>
<feature type="non-terminal residue" evidence="1">
    <location>
        <position position="1"/>
    </location>
</feature>
<evidence type="ECO:0000313" key="2">
    <source>
        <dbReference type="Proteomes" id="UP000430232"/>
    </source>
</evidence>